<dbReference type="Proteomes" id="UP001600894">
    <property type="component" value="Unassembled WGS sequence"/>
</dbReference>
<comment type="caution">
    <text evidence="2">The sequence shown here is derived from an EMBL/GenBank/DDBJ whole genome shotgun (WGS) entry which is preliminary data.</text>
</comment>
<evidence type="ECO:0000313" key="3">
    <source>
        <dbReference type="Proteomes" id="UP001600894"/>
    </source>
</evidence>
<dbReference type="Pfam" id="PF04991">
    <property type="entry name" value="LicD"/>
    <property type="match status" value="1"/>
</dbReference>
<dbReference type="InterPro" id="IPR007074">
    <property type="entry name" value="LicD/FKTN/FKRP_NTP_transf"/>
</dbReference>
<evidence type="ECO:0000313" key="2">
    <source>
        <dbReference type="EMBL" id="GAA6267638.1"/>
    </source>
</evidence>
<gene>
    <name evidence="2" type="ORF">F130042H8_06980</name>
</gene>
<evidence type="ECO:0000259" key="1">
    <source>
        <dbReference type="Pfam" id="PF04991"/>
    </source>
</evidence>
<dbReference type="PANTHER" id="PTHR43404:SF2">
    <property type="entry name" value="LIPOPOLYSACCHARIDE CHOLINEPHOSPHOTRANSFERASE LICD"/>
    <property type="match status" value="1"/>
</dbReference>
<name>A0ABQ0AUD0_9FIRM</name>
<accession>A0ABQ0AUD0</accession>
<feature type="domain" description="LicD/FKTN/FKRP nucleotidyltransferase" evidence="1">
    <location>
        <begin position="25"/>
        <end position="256"/>
    </location>
</feature>
<dbReference type="InterPro" id="IPR052942">
    <property type="entry name" value="LPS_cholinephosphotransferase"/>
</dbReference>
<protein>
    <submittedName>
        <fullName evidence="2">LicD family protein</fullName>
    </submittedName>
</protein>
<organism evidence="2 3">
    <name type="scientific">Enterocloster alcoholdehydrogenati</name>
    <dbReference type="NCBI Taxonomy" id="2547410"/>
    <lineage>
        <taxon>Bacteria</taxon>
        <taxon>Bacillati</taxon>
        <taxon>Bacillota</taxon>
        <taxon>Clostridia</taxon>
        <taxon>Lachnospirales</taxon>
        <taxon>Lachnospiraceae</taxon>
        <taxon>Enterocloster</taxon>
    </lineage>
</organism>
<sequence length="281" mass="32731">MAESYDMTKVHGANLKILKEIDRICRKYKIRYALDAGTLIGAVRHKGFIPWDDDADVVLVRSQYEALKKVLQRELPDTMEFLEPDSYRGGRAFFDFTPRIIYKNSQVHPESDRMDYYEGKLNHLWVDLFILDKLPEGKAAASLTRFIHKAIYGLAMGHRHDLDYSRYSLLHKIFVGGLAAAGKGIPLKWIMAMQKKAALKDRKSRGTRWYYSNYQPDYLYVTLEDDWCTQVEDAPFEDTMLMIPRGWDSVLREVYGDYMQLPPEDKRVPTHSSQQIQVFDS</sequence>
<reference evidence="2 3" key="1">
    <citation type="submission" date="2024-04" db="EMBL/GenBank/DDBJ databases">
        <title>Defined microbial consortia suppress multidrug-resistant proinflammatory Enterobacteriaceae via ecological control.</title>
        <authorList>
            <person name="Furuichi M."/>
            <person name="Kawaguchi T."/>
            <person name="Pust M."/>
            <person name="Yasuma K."/>
            <person name="Plichta D."/>
            <person name="Hasegawa N."/>
            <person name="Ohya T."/>
            <person name="Bhattarai S."/>
            <person name="Sasajima S."/>
            <person name="Aoto Y."/>
            <person name="Tuganbaev T."/>
            <person name="Yaginuma M."/>
            <person name="Ueda M."/>
            <person name="Okahashi N."/>
            <person name="Amafuji K."/>
            <person name="Kiridooshi Y."/>
            <person name="Sugita K."/>
            <person name="Strazar M."/>
            <person name="Skelly A."/>
            <person name="Suda W."/>
            <person name="Hattori M."/>
            <person name="Nakamoto N."/>
            <person name="Caballero S."/>
            <person name="Norman J."/>
            <person name="Olle B."/>
            <person name="Tanoue T."/>
            <person name="Arita M."/>
            <person name="Bucci V."/>
            <person name="Atarashi K."/>
            <person name="Xavier R."/>
            <person name="Honda K."/>
        </authorList>
    </citation>
    <scope>NUCLEOTIDE SEQUENCE [LARGE SCALE GENOMIC DNA]</scope>
    <source>
        <strain evidence="3">f13</strain>
    </source>
</reference>
<dbReference type="RefSeq" id="WP_178302450.1">
    <property type="nucleotide sequence ID" value="NZ_BAABXL010000001.1"/>
</dbReference>
<keyword evidence="3" id="KW-1185">Reference proteome</keyword>
<proteinExistence type="predicted"/>
<dbReference type="PANTHER" id="PTHR43404">
    <property type="entry name" value="LIPOPOLYSACCHARIDE CHOLINEPHOSPHOTRANSFERASE LICD"/>
    <property type="match status" value="1"/>
</dbReference>
<dbReference type="EMBL" id="BAABXL010000001">
    <property type="protein sequence ID" value="GAA6267638.1"/>
    <property type="molecule type" value="Genomic_DNA"/>
</dbReference>